<accession>A0ABX1GQ92</accession>
<dbReference type="InterPro" id="IPR011051">
    <property type="entry name" value="RmlC_Cupin_sf"/>
</dbReference>
<proteinExistence type="predicted"/>
<organism evidence="3 4">
    <name type="scientific">Croceivirga thetidis</name>
    <dbReference type="NCBI Taxonomy" id="2721623"/>
    <lineage>
        <taxon>Bacteria</taxon>
        <taxon>Pseudomonadati</taxon>
        <taxon>Bacteroidota</taxon>
        <taxon>Flavobacteriia</taxon>
        <taxon>Flavobacteriales</taxon>
        <taxon>Flavobacteriaceae</taxon>
        <taxon>Croceivirga</taxon>
    </lineage>
</organism>
<name>A0ABX1GQ92_9FLAO</name>
<dbReference type="InterPro" id="IPR013096">
    <property type="entry name" value="Cupin_2"/>
</dbReference>
<evidence type="ECO:0000259" key="2">
    <source>
        <dbReference type="Pfam" id="PF07883"/>
    </source>
</evidence>
<dbReference type="InterPro" id="IPR014710">
    <property type="entry name" value="RmlC-like_jellyroll"/>
</dbReference>
<evidence type="ECO:0000256" key="1">
    <source>
        <dbReference type="ARBA" id="ARBA00022723"/>
    </source>
</evidence>
<feature type="domain" description="Cupin type-2" evidence="2">
    <location>
        <begin position="41"/>
        <end position="106"/>
    </location>
</feature>
<sequence length="112" mass="12839">MRLVKHQELPELGVSHNKEIKKKTMISAGEIPQLMMFGSAIFLPGQKVDLHKHDTMTEVFYIQKGKAEFTVEEKTLILEKGHCITIEAGEMHRQSNPFTKPVEWLYFGIALD</sequence>
<dbReference type="PANTHER" id="PTHR35848">
    <property type="entry name" value="OXALATE-BINDING PROTEIN"/>
    <property type="match status" value="1"/>
</dbReference>
<dbReference type="Proteomes" id="UP000718451">
    <property type="component" value="Unassembled WGS sequence"/>
</dbReference>
<evidence type="ECO:0000313" key="4">
    <source>
        <dbReference type="Proteomes" id="UP000718451"/>
    </source>
</evidence>
<dbReference type="InterPro" id="IPR051610">
    <property type="entry name" value="GPI/OXD"/>
</dbReference>
<reference evidence="3 4" key="1">
    <citation type="submission" date="2020-04" db="EMBL/GenBank/DDBJ databases">
        <authorList>
            <person name="Yoon J."/>
        </authorList>
    </citation>
    <scope>NUCLEOTIDE SEQUENCE [LARGE SCALE GENOMIC DNA]</scope>
    <source>
        <strain evidence="3 4">DJ-13</strain>
    </source>
</reference>
<dbReference type="PANTHER" id="PTHR35848:SF6">
    <property type="entry name" value="CUPIN TYPE-2 DOMAIN-CONTAINING PROTEIN"/>
    <property type="match status" value="1"/>
</dbReference>
<keyword evidence="4" id="KW-1185">Reference proteome</keyword>
<comment type="caution">
    <text evidence="3">The sequence shown here is derived from an EMBL/GenBank/DDBJ whole genome shotgun (WGS) entry which is preliminary data.</text>
</comment>
<dbReference type="EMBL" id="JAAWWL010000001">
    <property type="protein sequence ID" value="NKI31125.1"/>
    <property type="molecule type" value="Genomic_DNA"/>
</dbReference>
<dbReference type="RefSeq" id="WP_168551318.1">
    <property type="nucleotide sequence ID" value="NZ_JAAWWL010000001.1"/>
</dbReference>
<dbReference type="Pfam" id="PF07883">
    <property type="entry name" value="Cupin_2"/>
    <property type="match status" value="1"/>
</dbReference>
<gene>
    <name evidence="3" type="ORF">HCU67_04160</name>
</gene>
<protein>
    <submittedName>
        <fullName evidence="3">Cupin domain-containing protein</fullName>
    </submittedName>
</protein>
<dbReference type="Gene3D" id="2.60.120.10">
    <property type="entry name" value="Jelly Rolls"/>
    <property type="match status" value="1"/>
</dbReference>
<dbReference type="SUPFAM" id="SSF51182">
    <property type="entry name" value="RmlC-like cupins"/>
    <property type="match status" value="1"/>
</dbReference>
<keyword evidence="1" id="KW-0479">Metal-binding</keyword>
<evidence type="ECO:0000313" key="3">
    <source>
        <dbReference type="EMBL" id="NKI31125.1"/>
    </source>
</evidence>